<dbReference type="EMBL" id="CP015054">
    <property type="protein sequence ID" value="QGN13928.1"/>
    <property type="molecule type" value="Genomic_DNA"/>
</dbReference>
<proteinExistence type="predicted"/>
<feature type="domain" description="Importin N-terminal" evidence="4">
    <location>
        <begin position="25"/>
        <end position="97"/>
    </location>
</feature>
<gene>
    <name evidence="5" type="primary">SXM1</name>
    <name evidence="5" type="ORF">FIM1_576</name>
</gene>
<reference evidence="5 6" key="1">
    <citation type="submission" date="2016-03" db="EMBL/GenBank/DDBJ databases">
        <title>How can Kluyveromyces marxianus grow so fast - potential evolutionary course in Saccharomyces Complex revealed by comparative genomics.</title>
        <authorList>
            <person name="Mo W."/>
            <person name="Lu W."/>
            <person name="Yang X."/>
            <person name="Qi J."/>
            <person name="Lv H."/>
        </authorList>
    </citation>
    <scope>NUCLEOTIDE SEQUENCE [LARGE SCALE GENOMIC DNA]</scope>
    <source>
        <strain evidence="5 6">FIM1</strain>
    </source>
</reference>
<dbReference type="SUPFAM" id="SSF48371">
    <property type="entry name" value="ARM repeat"/>
    <property type="match status" value="1"/>
</dbReference>
<accession>A0ABX6EUH8</accession>
<dbReference type="Proteomes" id="UP000422736">
    <property type="component" value="Chromosome 1"/>
</dbReference>
<evidence type="ECO:0000259" key="4">
    <source>
        <dbReference type="PROSITE" id="PS50166"/>
    </source>
</evidence>
<dbReference type="PANTHER" id="PTHR10997:SF28">
    <property type="entry name" value="IMPORTIN BETA SMX1"/>
    <property type="match status" value="1"/>
</dbReference>
<evidence type="ECO:0000256" key="2">
    <source>
        <dbReference type="ARBA" id="ARBA00022448"/>
    </source>
</evidence>
<organism evidence="5 6">
    <name type="scientific">Kluyveromyces marxianus</name>
    <name type="common">Yeast</name>
    <name type="synonym">Candida kefyr</name>
    <dbReference type="NCBI Taxonomy" id="4911"/>
    <lineage>
        <taxon>Eukaryota</taxon>
        <taxon>Fungi</taxon>
        <taxon>Dikarya</taxon>
        <taxon>Ascomycota</taxon>
        <taxon>Saccharomycotina</taxon>
        <taxon>Saccharomycetes</taxon>
        <taxon>Saccharomycetales</taxon>
        <taxon>Saccharomycetaceae</taxon>
        <taxon>Kluyveromyces</taxon>
    </lineage>
</organism>
<keyword evidence="2" id="KW-0813">Transport</keyword>
<reference evidence="5 6" key="2">
    <citation type="submission" date="2019-11" db="EMBL/GenBank/DDBJ databases">
        <authorList>
            <person name="Lu H."/>
        </authorList>
    </citation>
    <scope>NUCLEOTIDE SEQUENCE [LARGE SCALE GENOMIC DNA]</scope>
    <source>
        <strain evidence="5 6">FIM1</strain>
    </source>
</reference>
<dbReference type="Gene3D" id="1.25.10.10">
    <property type="entry name" value="Leucine-rich Repeat Variant"/>
    <property type="match status" value="1"/>
</dbReference>
<protein>
    <submittedName>
        <fullName evidence="5">IBN_N super family</fullName>
    </submittedName>
</protein>
<evidence type="ECO:0000313" key="5">
    <source>
        <dbReference type="EMBL" id="QGN13928.1"/>
    </source>
</evidence>
<dbReference type="PANTHER" id="PTHR10997">
    <property type="entry name" value="IMPORTIN-7, 8, 11"/>
    <property type="match status" value="1"/>
</dbReference>
<evidence type="ECO:0000256" key="1">
    <source>
        <dbReference type="ARBA" id="ARBA00004123"/>
    </source>
</evidence>
<dbReference type="InterPro" id="IPR001494">
    <property type="entry name" value="Importin-beta_N"/>
</dbReference>
<keyword evidence="6" id="KW-1185">Reference proteome</keyword>
<evidence type="ECO:0000256" key="3">
    <source>
        <dbReference type="ARBA" id="ARBA00023242"/>
    </source>
</evidence>
<keyword evidence="3" id="KW-0539">Nucleus</keyword>
<dbReference type="InterPro" id="IPR016024">
    <property type="entry name" value="ARM-type_fold"/>
</dbReference>
<sequence length="952" mass="109358">MVNEQLVLQLFGQTVSSDASSIKSAEQQLYELHKEPGFLSFLLSATSNDQLQMPLRMSCAIYMKNMIQRSWNSRKTFVISQEEKEAVKPGLINSLIVNYENNHIRPHITDSIGAILKWSDDWVFTDQVVELLQSGKQEYIYPALLLIFEVCINHRWDMYGNRQYIDNFVDTVFPVMEQIAGQLVNQEDHKSNEMLYLILKSFKYGCLNNFPNYFTNIDKLNSWIQLHLFLCSKPLPAETLALDLADRSLDKRVKVNKWAFGNLYKFISKYSRTTKAIKQEMVDYVFQNIVPTILQEYFKVIELWATNKESMWLSESALYYLIQFLEKCAIETNLWAMIHPHFESIVNHVIFPCLCASEASVELFKEDPEEYTRRYFDINKESSTADVAATDFIFVIGHKRIEEVSKLLPLINQVFVQYQQNDNMQAAFQEEGALRMLSTLSTFLNSDANMSLDLETIFSHFVLPLLNDKKHPFLVARAAETISIHQSPFSDMGILSQIFEGVYGNFMHNECLPIQIVSADALKTLVISNPDIHSHIKNQAPQIMERLLKLSKEFEIDTLNEVMEAFVERFAEELTPFANDLAQNLVEQFMQLGQSLIQNSSSGNNISDQDQEFQASGMLQTMTTMVMSMNKVCLVDKFLPVVKFIVVNAQIIFLTEIVDLMDALALSSKSLYNEFTPGVWEMVHDVLDSFQTYALDYFESYKIFFETVINFGFTQDQTYLPAFLRILTEVMNSGIDYDIQVAVELLVSYAVALKDIPLFDKFCDVAVDEEIGLEDSVVVKMFTASLYSKPLETLQICESKGVTLGMLNKWISTNSRTVFSIKVQMLGIMSMFQLPELPSCANGFVKPLTNKLVKLAQDLPEAMKRRAKIENGEYEDDEADDNEGLEFYEEMDDDFNDSPLDDVDVFKQLHNFFVTLQQYNPDRYQAVMQSLDSEAQDTLKTILEFVAYNPQS</sequence>
<dbReference type="SMART" id="SM00913">
    <property type="entry name" value="IBN_N"/>
    <property type="match status" value="1"/>
</dbReference>
<dbReference type="InterPro" id="IPR011989">
    <property type="entry name" value="ARM-like"/>
</dbReference>
<name>A0ABX6EUH8_KLUMA</name>
<comment type="subcellular location">
    <subcellularLocation>
        <location evidence="1">Nucleus</location>
    </subcellularLocation>
</comment>
<evidence type="ECO:0000313" key="6">
    <source>
        <dbReference type="Proteomes" id="UP000422736"/>
    </source>
</evidence>
<dbReference type="Pfam" id="PF03810">
    <property type="entry name" value="IBN_N"/>
    <property type="match status" value="1"/>
</dbReference>
<dbReference type="PROSITE" id="PS50166">
    <property type="entry name" value="IMPORTIN_B_NT"/>
    <property type="match status" value="1"/>
</dbReference>